<dbReference type="EMBL" id="CP036455">
    <property type="protein sequence ID" value="QBI56466.1"/>
    <property type="molecule type" value="Genomic_DNA"/>
</dbReference>
<keyword evidence="1" id="KW-0418">Kinase</keyword>
<dbReference type="Gene3D" id="3.30.565.10">
    <property type="entry name" value="Histidine kinase-like ATPase, C-terminal domain"/>
    <property type="match status" value="1"/>
</dbReference>
<dbReference type="GO" id="GO:0004674">
    <property type="term" value="F:protein serine/threonine kinase activity"/>
    <property type="evidence" value="ECO:0007669"/>
    <property type="project" value="UniProtKB-KW"/>
</dbReference>
<dbReference type="KEGG" id="strr:EKD16_23595"/>
<keyword evidence="1" id="KW-0723">Serine/threonine-protein kinase</keyword>
<reference evidence="3 4" key="1">
    <citation type="submission" date="2019-02" db="EMBL/GenBank/DDBJ databases">
        <authorList>
            <person name="Khodamoradi S."/>
            <person name="Hahnke R.L."/>
            <person name="Kaempfer P."/>
            <person name="Schumann P."/>
            <person name="Rohde M."/>
            <person name="Steinert M."/>
            <person name="Luzhetskyy A."/>
            <person name="Wink J."/>
            <person name="Ruckert C."/>
        </authorList>
    </citation>
    <scope>NUCLEOTIDE SEQUENCE [LARGE SCALE GENOMIC DNA]</scope>
    <source>
        <strain evidence="3 4">M2</strain>
    </source>
</reference>
<dbReference type="InterPro" id="IPR003594">
    <property type="entry name" value="HATPase_dom"/>
</dbReference>
<feature type="domain" description="Histidine kinase/HSP90-like ATPase" evidence="2">
    <location>
        <begin position="80"/>
        <end position="158"/>
    </location>
</feature>
<gene>
    <name evidence="3" type="ORF">EKD16_23595</name>
</gene>
<dbReference type="InterPro" id="IPR036890">
    <property type="entry name" value="HATPase_C_sf"/>
</dbReference>
<accession>A0A4P6Q6R3</accession>
<evidence type="ECO:0000313" key="4">
    <source>
        <dbReference type="Proteomes" id="UP000292235"/>
    </source>
</evidence>
<evidence type="ECO:0000256" key="1">
    <source>
        <dbReference type="ARBA" id="ARBA00022527"/>
    </source>
</evidence>
<protein>
    <recommendedName>
        <fullName evidence="2">Histidine kinase/HSP90-like ATPase domain-containing protein</fullName>
    </recommendedName>
</protein>
<evidence type="ECO:0000313" key="3">
    <source>
        <dbReference type="EMBL" id="QBI56466.1"/>
    </source>
</evidence>
<dbReference type="Pfam" id="PF13581">
    <property type="entry name" value="HATPase_c_2"/>
    <property type="match status" value="1"/>
</dbReference>
<dbReference type="RefSeq" id="WP_165498645.1">
    <property type="nucleotide sequence ID" value="NZ_CP036455.1"/>
</dbReference>
<name>A0A4P6Q6R3_9ACTN</name>
<dbReference type="SUPFAM" id="SSF55874">
    <property type="entry name" value="ATPase domain of HSP90 chaperone/DNA topoisomerase II/histidine kinase"/>
    <property type="match status" value="1"/>
</dbReference>
<proteinExistence type="predicted"/>
<dbReference type="PANTHER" id="PTHR35526:SF3">
    <property type="entry name" value="ANTI-SIGMA-F FACTOR RSBW"/>
    <property type="match status" value="1"/>
</dbReference>
<dbReference type="PANTHER" id="PTHR35526">
    <property type="entry name" value="ANTI-SIGMA-F FACTOR RSBW-RELATED"/>
    <property type="match status" value="1"/>
</dbReference>
<keyword evidence="1" id="KW-0808">Transferase</keyword>
<dbReference type="Proteomes" id="UP000292235">
    <property type="component" value="Chromosome"/>
</dbReference>
<sequence>MPSTRPALNQLPPVTVPLTLLIPWQKKHYFDPHAPRAPFRSRAFTFWGDTALFPLVHAFLTGCAADQDPDYRHVFDLLGTELAANAIKHSRSGGPGGNYTLRVDRFADGLTLTCRDGGEPGTGVWDCRDRSYLAPNPAGLDSDSTGGRGLALVDALATRWGDNGLPTHRHVWFHLAYDFSGSAWAVA</sequence>
<keyword evidence="4" id="KW-1185">Reference proteome</keyword>
<dbReference type="CDD" id="cd16936">
    <property type="entry name" value="HATPase_RsbW-like"/>
    <property type="match status" value="1"/>
</dbReference>
<evidence type="ECO:0000259" key="2">
    <source>
        <dbReference type="Pfam" id="PF13581"/>
    </source>
</evidence>
<dbReference type="AlphaFoldDB" id="A0A4P6Q6R3"/>
<dbReference type="InterPro" id="IPR050267">
    <property type="entry name" value="Anti-sigma-factor_SerPK"/>
</dbReference>
<organism evidence="3 4">
    <name type="scientific">Streptomonospora litoralis</name>
    <dbReference type="NCBI Taxonomy" id="2498135"/>
    <lineage>
        <taxon>Bacteria</taxon>
        <taxon>Bacillati</taxon>
        <taxon>Actinomycetota</taxon>
        <taxon>Actinomycetes</taxon>
        <taxon>Streptosporangiales</taxon>
        <taxon>Nocardiopsidaceae</taxon>
        <taxon>Streptomonospora</taxon>
    </lineage>
</organism>